<proteinExistence type="predicted"/>
<dbReference type="EMBL" id="AB786875">
    <property type="protein sequence ID" value="BAO24258.1"/>
    <property type="molecule type" value="Genomic_DNA"/>
</dbReference>
<organism evidence="1">
    <name type="scientific">Escherichia coli</name>
    <dbReference type="NCBI Taxonomy" id="562"/>
    <lineage>
        <taxon>Bacteria</taxon>
        <taxon>Pseudomonadati</taxon>
        <taxon>Pseudomonadota</taxon>
        <taxon>Gammaproteobacteria</taxon>
        <taxon>Enterobacterales</taxon>
        <taxon>Enterobacteriaceae</taxon>
        <taxon>Escherichia</taxon>
    </lineage>
</organism>
<dbReference type="Proteomes" id="UP001179946">
    <property type="component" value="Chromosome"/>
</dbReference>
<evidence type="ECO:0000313" key="4">
    <source>
        <dbReference type="EMBL" id="WHI00339.1"/>
    </source>
</evidence>
<evidence type="ECO:0000313" key="5">
    <source>
        <dbReference type="Proteomes" id="UP000531813"/>
    </source>
</evidence>
<dbReference type="EMBL" id="AB786878">
    <property type="protein sequence ID" value="BAO24547.1"/>
    <property type="molecule type" value="Genomic_DNA"/>
</dbReference>
<name>W0S3B4_ECOLX</name>
<evidence type="ECO:0000313" key="2">
    <source>
        <dbReference type="EMBL" id="BAO24547.1"/>
    </source>
</evidence>
<dbReference type="RefSeq" id="WP_000042917.1">
    <property type="nucleotide sequence ID" value="NZ_BLDZ01000161.1"/>
</dbReference>
<protein>
    <submittedName>
        <fullName evidence="4">IS66 family insertion sequence element accessory protein TnpB</fullName>
    </submittedName>
</protein>
<reference evidence="4" key="3">
    <citation type="journal article" date="2023" name="Front. Microbiol.">
        <title>Virotyping and genetic antimicrobial susceptibility testing of porcine ETEC/STEC strains and associated plasmid types.</title>
        <authorList>
            <person name="Vereecke N."/>
            <person name="Van Hoorde S."/>
            <person name="Sperling D."/>
            <person name="Theuns S."/>
            <person name="Devriendt B."/>
            <person name="Cox E."/>
        </authorList>
    </citation>
    <scope>NUCLEOTIDE SEQUENCE</scope>
    <source>
        <strain evidence="4">ETEC4085</strain>
    </source>
</reference>
<dbReference type="InterPro" id="IPR036388">
    <property type="entry name" value="WH-like_DNA-bd_sf"/>
</dbReference>
<reference evidence="1" key="1">
    <citation type="journal article" date="2014" name="Appl. Environ. Microbiol.">
        <title>Lineage-Specific Distribution of Insertion Sequence Excision Enhancer in Enterotoxigenic Escherichia coli Isolated from Swine.</title>
        <authorList>
            <person name="Kusumoto M."/>
            <person name="Fukamizu D."/>
            <person name="Ogura Y."/>
            <person name="Yoshida E."/>
            <person name="Yamamoto F."/>
            <person name="Iwata T."/>
            <person name="Ooka T."/>
            <person name="Akiba M."/>
            <person name="Hayashi T."/>
        </authorList>
    </citation>
    <scope>NUCLEOTIDE SEQUENCE</scope>
    <source>
        <strain evidence="1">E0092</strain>
        <strain evidence="2">E0223</strain>
    </source>
</reference>
<gene>
    <name evidence="3" type="ORF">GOP25_22465</name>
    <name evidence="4" type="ORF">QDW62_16510</name>
</gene>
<dbReference type="AlphaFoldDB" id="W0S3B4"/>
<reference evidence="3 5" key="2">
    <citation type="submission" date="2019-12" db="EMBL/GenBank/DDBJ databases">
        <authorList>
            <consortium name="GenomeTrakr network: Whole genome sequencing for foodborne pathogen traceback"/>
        </authorList>
    </citation>
    <scope>NUCLEOTIDE SEQUENCE [LARGE SCALE GENOMIC DNA]</scope>
    <source>
        <strain evidence="3 5">PSU-2243</strain>
    </source>
</reference>
<dbReference type="EMBL" id="CP122634">
    <property type="protein sequence ID" value="WHI00339.1"/>
    <property type="molecule type" value="Genomic_DNA"/>
</dbReference>
<dbReference type="PATRIC" id="fig|562.6988.peg.221"/>
<dbReference type="Gene3D" id="1.10.10.10">
    <property type="entry name" value="Winged helix-like DNA-binding domain superfamily/Winged helix DNA-binding domain"/>
    <property type="match status" value="1"/>
</dbReference>
<evidence type="ECO:0000313" key="3">
    <source>
        <dbReference type="EMBL" id="EFH5894955.1"/>
    </source>
</evidence>
<dbReference type="Proteomes" id="UP000531813">
    <property type="component" value="Unassembled WGS sequence"/>
</dbReference>
<dbReference type="NCBIfam" id="NF047593">
    <property type="entry name" value="IS66_ISAeme5_TnpA"/>
    <property type="match status" value="1"/>
</dbReference>
<evidence type="ECO:0000313" key="1">
    <source>
        <dbReference type="EMBL" id="BAO24258.1"/>
    </source>
</evidence>
<dbReference type="EMBL" id="AASWIS010000034">
    <property type="protein sequence ID" value="EFH5894955.1"/>
    <property type="molecule type" value="Genomic_DNA"/>
</dbReference>
<sequence length="110" mass="12448">MSKPRWTLDQKKHHVAAWRASGLTREQYCELYDIPFKSLRQWPQDVAKAEKRARAPEIIPVSVSGSSGMTDGRPLSDEPVTLFLPGGIRMCCQPSQLTDVFRALRHADAR</sequence>
<accession>W0S3B4</accession>